<evidence type="ECO:0000256" key="1">
    <source>
        <dbReference type="SAM" id="MobiDB-lite"/>
    </source>
</evidence>
<sequence>MLAEKSAKQTSAWAEAAATAVPLNDLDRDNDYSVHPIDADLGDAAIAPEDAIDYKIEEARRKHAATVSAPPVAAGSLSPASNTHLPQAELGDTEPPRVPSSGAPSPQPRTILFRCLSYLASRIRRLAVGGRRST</sequence>
<feature type="compositionally biased region" description="Low complexity" evidence="1">
    <location>
        <begin position="8"/>
        <end position="20"/>
    </location>
</feature>
<keyword evidence="3" id="KW-1185">Reference proteome</keyword>
<evidence type="ECO:0000313" key="2">
    <source>
        <dbReference type="EMBL" id="KZV97917.1"/>
    </source>
</evidence>
<accession>A0A165LJ52</accession>
<proteinExistence type="predicted"/>
<feature type="region of interest" description="Disordered" evidence="1">
    <location>
        <begin position="66"/>
        <end position="108"/>
    </location>
</feature>
<dbReference type="AlphaFoldDB" id="A0A165LJ52"/>
<organism evidence="2 3">
    <name type="scientific">Exidia glandulosa HHB12029</name>
    <dbReference type="NCBI Taxonomy" id="1314781"/>
    <lineage>
        <taxon>Eukaryota</taxon>
        <taxon>Fungi</taxon>
        <taxon>Dikarya</taxon>
        <taxon>Basidiomycota</taxon>
        <taxon>Agaricomycotina</taxon>
        <taxon>Agaricomycetes</taxon>
        <taxon>Auriculariales</taxon>
        <taxon>Exidiaceae</taxon>
        <taxon>Exidia</taxon>
    </lineage>
</organism>
<dbReference type="InParanoid" id="A0A165LJ52"/>
<evidence type="ECO:0000313" key="3">
    <source>
        <dbReference type="Proteomes" id="UP000077266"/>
    </source>
</evidence>
<feature type="region of interest" description="Disordered" evidence="1">
    <location>
        <begin position="1"/>
        <end position="27"/>
    </location>
</feature>
<gene>
    <name evidence="2" type="ORF">EXIGLDRAFT_729434</name>
</gene>
<dbReference type="Proteomes" id="UP000077266">
    <property type="component" value="Unassembled WGS sequence"/>
</dbReference>
<reference evidence="2 3" key="1">
    <citation type="journal article" date="2016" name="Mol. Biol. Evol.">
        <title>Comparative Genomics of Early-Diverging Mushroom-Forming Fungi Provides Insights into the Origins of Lignocellulose Decay Capabilities.</title>
        <authorList>
            <person name="Nagy L.G."/>
            <person name="Riley R."/>
            <person name="Tritt A."/>
            <person name="Adam C."/>
            <person name="Daum C."/>
            <person name="Floudas D."/>
            <person name="Sun H."/>
            <person name="Yadav J.S."/>
            <person name="Pangilinan J."/>
            <person name="Larsson K.H."/>
            <person name="Matsuura K."/>
            <person name="Barry K."/>
            <person name="Labutti K."/>
            <person name="Kuo R."/>
            <person name="Ohm R.A."/>
            <person name="Bhattacharya S.S."/>
            <person name="Shirouzu T."/>
            <person name="Yoshinaga Y."/>
            <person name="Martin F.M."/>
            <person name="Grigoriev I.V."/>
            <person name="Hibbett D.S."/>
        </authorList>
    </citation>
    <scope>NUCLEOTIDE SEQUENCE [LARGE SCALE GENOMIC DNA]</scope>
    <source>
        <strain evidence="2 3">HHB12029</strain>
    </source>
</reference>
<protein>
    <submittedName>
        <fullName evidence="2">Uncharacterized protein</fullName>
    </submittedName>
</protein>
<dbReference type="EMBL" id="KV425924">
    <property type="protein sequence ID" value="KZV97917.1"/>
    <property type="molecule type" value="Genomic_DNA"/>
</dbReference>
<name>A0A165LJ52_EXIGL</name>